<dbReference type="AlphaFoldDB" id="A0A6L5YGJ0"/>
<dbReference type="Pfam" id="PF05960">
    <property type="entry name" value="DUF885"/>
    <property type="match status" value="1"/>
</dbReference>
<reference evidence="2 3" key="1">
    <citation type="submission" date="2019-08" db="EMBL/GenBank/DDBJ databases">
        <title>In-depth cultivation of the pig gut microbiome towards novel bacterial diversity and tailored functional studies.</title>
        <authorList>
            <person name="Wylensek D."/>
            <person name="Hitch T.C.A."/>
            <person name="Clavel T."/>
        </authorList>
    </citation>
    <scope>NUCLEOTIDE SEQUENCE [LARGE SCALE GENOMIC DNA]</scope>
    <source>
        <strain evidence="2 3">WCA3-601-WT-6H</strain>
    </source>
</reference>
<dbReference type="PANTHER" id="PTHR33361">
    <property type="entry name" value="GLR0591 PROTEIN"/>
    <property type="match status" value="1"/>
</dbReference>
<keyword evidence="3" id="KW-1185">Reference proteome</keyword>
<gene>
    <name evidence="2" type="ORF">FYJ59_03515</name>
</gene>
<accession>A0A6L5YGJ0</accession>
<dbReference type="Proteomes" id="UP000476055">
    <property type="component" value="Unassembled WGS sequence"/>
</dbReference>
<proteinExistence type="predicted"/>
<feature type="chain" id="PRO_5027062908" evidence="1">
    <location>
        <begin position="28"/>
        <end position="622"/>
    </location>
</feature>
<keyword evidence="1" id="KW-0732">Signal</keyword>
<feature type="signal peptide" evidence="1">
    <location>
        <begin position="1"/>
        <end position="27"/>
    </location>
</feature>
<name>A0A6L5YGJ0_9FIRM</name>
<sequence length="622" mass="69550">MRKRPSLSFHQLLLCICLLCTLTGAMALLSHCTSADRRFEQFTSQVFREEMTASTLNMHYTIADSAAFGITDYEPVLSLYTSGQSDASGERCSALLRQLSCIAYDKLSPENAFTYTLLQRSLENDLALAQFPYYNEPLSPSSGMQSQLPILLAEYTFRSRRDVTDYLALLDQVDDYFASLLLYEQEKAAAGFLMPDVSLEKVRKQCDTIVTIQELAQGTHFLQTTFEDRLVELQAQGILSAEVVSSFLKENDRLLTTVVQPAYATLSEGLYSLETSGSAGQTSSISQASPGGIIDTSGALPKGLALLPDGKAYYHHLLFAETGSSRSEKELVQMLLAQFQEEQAAIRSLTQQSPSLLSMLSEGITEGFPIPEPEEMLSDLQSRMINDFPVSNPTPSFTVKDVVPSLEPYSAPAFYLTTPLGDSDNNVIYINRRNSPMGLELYTTLAHEGFPGHLYQTVYSNRAFLDKDMDPVRKLIWYGGYLEGWALYVEFISYDYAADLLEQCGQSDAAQAALLEKHTRSLQLCMYTLLDLLIHGEGAGYDQTATFLGKFGIDSPEACKAIYTYIAEEPCNYPKYYVGYLEILKLRETARSHWGDRYSDLRFHTFYLENGCCDFSLLEELL</sequence>
<comment type="caution">
    <text evidence="2">The sequence shown here is derived from an EMBL/GenBank/DDBJ whole genome shotgun (WGS) entry which is preliminary data.</text>
</comment>
<dbReference type="InterPro" id="IPR010281">
    <property type="entry name" value="DUF885"/>
</dbReference>
<dbReference type="EMBL" id="VUMU01000003">
    <property type="protein sequence ID" value="MST57315.1"/>
    <property type="molecule type" value="Genomic_DNA"/>
</dbReference>
<evidence type="ECO:0000256" key="1">
    <source>
        <dbReference type="SAM" id="SignalP"/>
    </source>
</evidence>
<organism evidence="2 3">
    <name type="scientific">Waltera intestinalis</name>
    <dbReference type="NCBI Taxonomy" id="2606635"/>
    <lineage>
        <taxon>Bacteria</taxon>
        <taxon>Bacillati</taxon>
        <taxon>Bacillota</taxon>
        <taxon>Clostridia</taxon>
        <taxon>Lachnospirales</taxon>
        <taxon>Lachnospiraceae</taxon>
        <taxon>Waltera</taxon>
    </lineage>
</organism>
<evidence type="ECO:0000313" key="3">
    <source>
        <dbReference type="Proteomes" id="UP000476055"/>
    </source>
</evidence>
<evidence type="ECO:0000313" key="2">
    <source>
        <dbReference type="EMBL" id="MST57315.1"/>
    </source>
</evidence>
<protein>
    <submittedName>
        <fullName evidence="2">DUF885 domain-containing protein</fullName>
    </submittedName>
</protein>
<dbReference type="PANTHER" id="PTHR33361:SF2">
    <property type="entry name" value="DUF885 DOMAIN-CONTAINING PROTEIN"/>
    <property type="match status" value="1"/>
</dbReference>